<evidence type="ECO:0000313" key="1">
    <source>
        <dbReference type="EMBL" id="TYP75223.1"/>
    </source>
</evidence>
<proteinExistence type="predicted"/>
<evidence type="ECO:0008006" key="3">
    <source>
        <dbReference type="Google" id="ProtNLM"/>
    </source>
</evidence>
<comment type="caution">
    <text evidence="1">The sequence shown here is derived from an EMBL/GenBank/DDBJ whole genome shotgun (WGS) entry which is preliminary data.</text>
</comment>
<protein>
    <recommendedName>
        <fullName evidence="3">SpoIIAA-like protein</fullName>
    </recommendedName>
</protein>
<dbReference type="EMBL" id="VNHU01000003">
    <property type="protein sequence ID" value="TYP75223.1"/>
    <property type="molecule type" value="Genomic_DNA"/>
</dbReference>
<dbReference type="RefSeq" id="WP_148782216.1">
    <property type="nucleotide sequence ID" value="NZ_VNHU01000003.1"/>
</dbReference>
<name>A0A5S5CB56_9FLAO</name>
<dbReference type="Proteomes" id="UP000324376">
    <property type="component" value="Unassembled WGS sequence"/>
</dbReference>
<dbReference type="AlphaFoldDB" id="A0A5S5CB56"/>
<gene>
    <name evidence="1" type="ORF">BD809_103287</name>
</gene>
<sequence length="143" mass="17126">MYKIERHQNFVKKYVLEFCTLYFFTSIVVVEVHEGVHFNYDKATYIGELTAIHFEKRPFGYISHRIHSYALEPMDYKRIYEIFPNLAILAVVLFNSHQETSLRVEEIFFQNNIMSFDQLDIAIDWVEEYMKSLPKLNNDKDLA</sequence>
<accession>A0A5S5CB56</accession>
<keyword evidence="2" id="KW-1185">Reference proteome</keyword>
<organism evidence="1 2">
    <name type="scientific">Aquimarina intermedia</name>
    <dbReference type="NCBI Taxonomy" id="350814"/>
    <lineage>
        <taxon>Bacteria</taxon>
        <taxon>Pseudomonadati</taxon>
        <taxon>Bacteroidota</taxon>
        <taxon>Flavobacteriia</taxon>
        <taxon>Flavobacteriales</taxon>
        <taxon>Flavobacteriaceae</taxon>
        <taxon>Aquimarina</taxon>
    </lineage>
</organism>
<evidence type="ECO:0000313" key="2">
    <source>
        <dbReference type="Proteomes" id="UP000324376"/>
    </source>
</evidence>
<reference evidence="1 2" key="1">
    <citation type="submission" date="2019-07" db="EMBL/GenBank/DDBJ databases">
        <title>Genomic Encyclopedia of Archaeal and Bacterial Type Strains, Phase II (KMG-II): from individual species to whole genera.</title>
        <authorList>
            <person name="Goeker M."/>
        </authorList>
    </citation>
    <scope>NUCLEOTIDE SEQUENCE [LARGE SCALE GENOMIC DNA]</scope>
    <source>
        <strain evidence="1 2">DSM 17527</strain>
    </source>
</reference>
<dbReference type="OrthoDB" id="1144359at2"/>